<comment type="similarity">
    <text evidence="1">Belongs to the HpcH/HpaI aldolase family.</text>
</comment>
<dbReference type="EMBL" id="CP040916">
    <property type="protein sequence ID" value="QDQ12712.1"/>
    <property type="molecule type" value="Genomic_DNA"/>
</dbReference>
<dbReference type="Gene3D" id="3.20.20.60">
    <property type="entry name" value="Phosphoenolpyruvate-binding domains"/>
    <property type="match status" value="1"/>
</dbReference>
<dbReference type="GO" id="GO:0016832">
    <property type="term" value="F:aldehyde-lyase activity"/>
    <property type="evidence" value="ECO:0007669"/>
    <property type="project" value="TreeGrafter"/>
</dbReference>
<feature type="domain" description="HpcH/HpaI aldolase/citrate lyase" evidence="4">
    <location>
        <begin position="22"/>
        <end position="245"/>
    </location>
</feature>
<dbReference type="SUPFAM" id="SSF51621">
    <property type="entry name" value="Phosphoenolpyruvate/pyruvate domain"/>
    <property type="match status" value="1"/>
</dbReference>
<dbReference type="InterPro" id="IPR040442">
    <property type="entry name" value="Pyrv_kinase-like_dom_sf"/>
</dbReference>
<proteinExistence type="inferred from homology"/>
<dbReference type="Proteomes" id="UP000316806">
    <property type="component" value="Chromosome"/>
</dbReference>
<dbReference type="Pfam" id="PF03328">
    <property type="entry name" value="HpcH_HpaI"/>
    <property type="match status" value="1"/>
</dbReference>
<organism evidence="5 6">
    <name type="scientific">Streptomyces spectabilis</name>
    <dbReference type="NCBI Taxonomy" id="68270"/>
    <lineage>
        <taxon>Bacteria</taxon>
        <taxon>Bacillati</taxon>
        <taxon>Actinomycetota</taxon>
        <taxon>Actinomycetes</taxon>
        <taxon>Kitasatosporales</taxon>
        <taxon>Streptomycetaceae</taxon>
        <taxon>Streptomyces</taxon>
    </lineage>
</organism>
<sequence>MPAAPSPLNAFKARLAAGGPLTGLWLSLGDAAAAEVCADAGFDWLLIDGEHGPNDVRSTLDQLRAIGERTDAVVRPADGRADGLRPLIDIGARTFLVPMVESAAQARALVAVTRYPPHGTRGMASAVTRASRWSRTPGYLDAADAAMCLIPQIETPGGVAAAAHIAAVDGVDALFVGLYDLSAALGRLGTPGHPDVWGAFTGVVAACRAAGKPCGTFAPTPELAAAARREGCSFVAVGSDVGLLVQGCAELLDRSRADGGADRT</sequence>
<name>A0A516RAN9_STRST</name>
<evidence type="ECO:0000256" key="3">
    <source>
        <dbReference type="ARBA" id="ARBA00023239"/>
    </source>
</evidence>
<dbReference type="GO" id="GO:0005737">
    <property type="term" value="C:cytoplasm"/>
    <property type="evidence" value="ECO:0007669"/>
    <property type="project" value="TreeGrafter"/>
</dbReference>
<dbReference type="PANTHER" id="PTHR30502:SF0">
    <property type="entry name" value="PHOSPHOENOLPYRUVATE CARBOXYLASE FAMILY PROTEIN"/>
    <property type="match status" value="1"/>
</dbReference>
<dbReference type="AlphaFoldDB" id="A0A516RAN9"/>
<protein>
    <recommendedName>
        <fullName evidence="4">HpcH/HpaI aldolase/citrate lyase domain-containing protein</fullName>
    </recommendedName>
</protein>
<dbReference type="RefSeq" id="WP_144320044.1">
    <property type="nucleotide sequence ID" value="NZ_CP040916.1"/>
</dbReference>
<keyword evidence="2" id="KW-0479">Metal-binding</keyword>
<accession>A0A516RAN9</accession>
<dbReference type="PANTHER" id="PTHR30502">
    <property type="entry name" value="2-KETO-3-DEOXY-L-RHAMNONATE ALDOLASE"/>
    <property type="match status" value="1"/>
</dbReference>
<dbReference type="GO" id="GO:0046872">
    <property type="term" value="F:metal ion binding"/>
    <property type="evidence" value="ECO:0007669"/>
    <property type="project" value="UniProtKB-KW"/>
</dbReference>
<reference evidence="5 6" key="1">
    <citation type="journal article" date="2019" name="J. Ind. Microbiol. Biotechnol.">
        <title>The complete genomic sequence of Streptomyces spectabilis NRRL-2792 and identification of secondary metabolite biosynthetic gene clusters.</title>
        <authorList>
            <person name="Sinha A."/>
            <person name="Phillips-Salemka S."/>
            <person name="Niraula T.A."/>
            <person name="Short K.A."/>
            <person name="Niraula N.P."/>
        </authorList>
    </citation>
    <scope>NUCLEOTIDE SEQUENCE [LARGE SCALE GENOMIC DNA]</scope>
    <source>
        <strain evidence="5 6">NRRL 2792</strain>
    </source>
</reference>
<evidence type="ECO:0000313" key="5">
    <source>
        <dbReference type="EMBL" id="QDQ12712.1"/>
    </source>
</evidence>
<keyword evidence="3" id="KW-0456">Lyase</keyword>
<evidence type="ECO:0000313" key="6">
    <source>
        <dbReference type="Proteomes" id="UP000316806"/>
    </source>
</evidence>
<evidence type="ECO:0000256" key="1">
    <source>
        <dbReference type="ARBA" id="ARBA00005568"/>
    </source>
</evidence>
<evidence type="ECO:0000256" key="2">
    <source>
        <dbReference type="ARBA" id="ARBA00022723"/>
    </source>
</evidence>
<dbReference type="InterPro" id="IPR050251">
    <property type="entry name" value="HpcH-HpaI_aldolase"/>
</dbReference>
<gene>
    <name evidence="5" type="ORF">FH965_20860</name>
</gene>
<evidence type="ECO:0000259" key="4">
    <source>
        <dbReference type="Pfam" id="PF03328"/>
    </source>
</evidence>
<dbReference type="InterPro" id="IPR015813">
    <property type="entry name" value="Pyrv/PenolPyrv_kinase-like_dom"/>
</dbReference>
<dbReference type="InterPro" id="IPR005000">
    <property type="entry name" value="Aldolase/citrate-lyase_domain"/>
</dbReference>